<feature type="domain" description="Non-reducing end beta-L-arabinofuranosidase-like GH127 catalytic" evidence="3">
    <location>
        <begin position="452"/>
        <end position="544"/>
    </location>
</feature>
<dbReference type="EMBL" id="OZ075145">
    <property type="protein sequence ID" value="CAL5048674.1"/>
    <property type="molecule type" value="Genomic_DNA"/>
</dbReference>
<evidence type="ECO:0000259" key="3">
    <source>
        <dbReference type="Pfam" id="PF07944"/>
    </source>
</evidence>
<organism evidence="5 6">
    <name type="scientific">Urochloa decumbens</name>
    <dbReference type="NCBI Taxonomy" id="240449"/>
    <lineage>
        <taxon>Eukaryota</taxon>
        <taxon>Viridiplantae</taxon>
        <taxon>Streptophyta</taxon>
        <taxon>Embryophyta</taxon>
        <taxon>Tracheophyta</taxon>
        <taxon>Spermatophyta</taxon>
        <taxon>Magnoliopsida</taxon>
        <taxon>Liliopsida</taxon>
        <taxon>Poales</taxon>
        <taxon>Poaceae</taxon>
        <taxon>PACMAD clade</taxon>
        <taxon>Panicoideae</taxon>
        <taxon>Panicodae</taxon>
        <taxon>Paniceae</taxon>
        <taxon>Melinidinae</taxon>
        <taxon>Urochloa</taxon>
    </lineage>
</organism>
<name>A0ABC9DZG8_9POAL</name>
<keyword evidence="2" id="KW-0732">Signal</keyword>
<evidence type="ECO:0000259" key="4">
    <source>
        <dbReference type="Pfam" id="PF20736"/>
    </source>
</evidence>
<dbReference type="Pfam" id="PF07944">
    <property type="entry name" value="Beta-AFase-like_GH127_cat"/>
    <property type="match status" value="2"/>
</dbReference>
<dbReference type="InterPro" id="IPR008928">
    <property type="entry name" value="6-hairpin_glycosidase_sf"/>
</dbReference>
<dbReference type="InterPro" id="IPR049046">
    <property type="entry name" value="Beta-AFase-like_GH127_middle"/>
</dbReference>
<dbReference type="AlphaFoldDB" id="A0ABC9DZG8"/>
<protein>
    <submittedName>
        <fullName evidence="5">Uncharacterized protein</fullName>
    </submittedName>
</protein>
<reference evidence="6" key="1">
    <citation type="submission" date="2024-06" db="EMBL/GenBank/DDBJ databases">
        <authorList>
            <person name="Ryan C."/>
        </authorList>
    </citation>
    <scope>NUCLEOTIDE SEQUENCE [LARGE SCALE GENOMIC DNA]</scope>
</reference>
<sequence length="939" mass="101560">MAVAAATALLLLLLCAASVHRGAALHLCTDRLFNDTPGRHYDGLPHLAPADEATWMALLPRRLRGGNGGARAEFDWLALYRSLTRGGATDGGGGTPELLAPAPLHDVRLDFAGGGGGEGKGDGAPPSSSSNMYWRAQQTNLEYLLYLDPDRLVWTFRRQAGLPTIGEPYGGWEAPGGQLSGHFAGHYLSASAHMWASTRNGTLRERMARVVDALYACQKKMGTGYLAAYPDTMFDAYEQLDEAWSPYYTTHKIMQGLLDQYTLAGNKKGLDMVVWMTDYFSNRVKNVIQNYTIQRHWEAMNEETGGFNDVMYQLYTITKDQKHLTMAHLFDKPCFLGPLSLHKDDISGLHVNTHLPVLIGAQKRYEVVGDNLYKDISMYLFDVVNSSHTFATGGTSTMEHWHDPKRLVDEISISSNEETCATYNFLKVSSFTPRILVSDHIAQSTILRLDWLQVSRNLFRWTKEAKYADHYERLLINGILGNQRGTQPGVMLYFLPMGPGRSKSVSGLSPSGLPPMNPGGWGGPNDTFWCCYGTGIESFSKLGDSIYFLEEDEMPGLYIIQYIPSTFDWKSAGLTVKQKAKPLFSTDTNFEVSLAISAKGDAQLAKISVRIPSWTSAYDATATLNGQKLNLTAAVNSSDGGFLTVTKLWSEDTLTLKFPITLRTEPIKDDRPEYASIQAVLFGPHLLAGLTHGKLPVTDSNHSNDGLTRGIWEVNATNASSVAGWVTPLPSASLNPQLVTLTQSAGGGGRTLVLSVSVADGGLAMQEQPAAGTDACVHATFRVYGGSDGAAVVEGTNVTIEPFDRPGMAVTNALAVGRPGGGGGRDTMFNAVPGLDGAPGSVSLELGSRPGCFVTAQPAGANATRVGVWCRGGGGGGEDEAAAFRRAASFELAAPLRRYDPLSFAARGTERGFLLEPLRSLQDEFYTVYFSLVSGDGDS</sequence>
<evidence type="ECO:0000256" key="2">
    <source>
        <dbReference type="SAM" id="SignalP"/>
    </source>
</evidence>
<evidence type="ECO:0000313" key="5">
    <source>
        <dbReference type="EMBL" id="CAL5048674.1"/>
    </source>
</evidence>
<dbReference type="Pfam" id="PF20736">
    <property type="entry name" value="Glyco_hydro127M"/>
    <property type="match status" value="1"/>
</dbReference>
<evidence type="ECO:0000313" key="6">
    <source>
        <dbReference type="Proteomes" id="UP001497457"/>
    </source>
</evidence>
<evidence type="ECO:0000256" key="1">
    <source>
        <dbReference type="SAM" id="MobiDB-lite"/>
    </source>
</evidence>
<dbReference type="PANTHER" id="PTHR31151">
    <property type="entry name" value="PROLINE-TRNA LIGASE (DUF1680)"/>
    <property type="match status" value="1"/>
</dbReference>
<feature type="signal peptide" evidence="2">
    <location>
        <begin position="1"/>
        <end position="24"/>
    </location>
</feature>
<keyword evidence="6" id="KW-1185">Reference proteome</keyword>
<feature type="region of interest" description="Disordered" evidence="1">
    <location>
        <begin position="111"/>
        <end position="131"/>
    </location>
</feature>
<dbReference type="SUPFAM" id="SSF48208">
    <property type="entry name" value="Six-hairpin glycosidases"/>
    <property type="match status" value="1"/>
</dbReference>
<dbReference type="Gene3D" id="2.80.10.50">
    <property type="match status" value="1"/>
</dbReference>
<dbReference type="PANTHER" id="PTHR31151:SF5">
    <property type="entry name" value="ALPHA-L-ARABINOFURANOSIDASE B ARABINOSE-BINDING DOMAIN-CONTAINING PROTEIN"/>
    <property type="match status" value="1"/>
</dbReference>
<gene>
    <name evidence="5" type="ORF">URODEC1_LOCUS90578</name>
</gene>
<dbReference type="InterPro" id="IPR012878">
    <property type="entry name" value="Beta-AFase-like_GH127_cat"/>
</dbReference>
<feature type="domain" description="Non-reducing end beta-L-arabinofuranosidase-like GH127 middle" evidence="4">
    <location>
        <begin position="557"/>
        <end position="659"/>
    </location>
</feature>
<feature type="domain" description="Non-reducing end beta-L-arabinofuranosidase-like GH127 catalytic" evidence="3">
    <location>
        <begin position="131"/>
        <end position="429"/>
    </location>
</feature>
<reference evidence="5 6" key="2">
    <citation type="submission" date="2024-10" db="EMBL/GenBank/DDBJ databases">
        <authorList>
            <person name="Ryan C."/>
        </authorList>
    </citation>
    <scope>NUCLEOTIDE SEQUENCE [LARGE SCALE GENOMIC DNA]</scope>
</reference>
<feature type="chain" id="PRO_5044757755" evidence="2">
    <location>
        <begin position="25"/>
        <end position="939"/>
    </location>
</feature>
<dbReference type="Proteomes" id="UP001497457">
    <property type="component" value="Chromosome 35b"/>
</dbReference>
<accession>A0ABC9DZG8</accession>
<proteinExistence type="predicted"/>